<evidence type="ECO:0000313" key="3">
    <source>
        <dbReference type="Proteomes" id="UP000215453"/>
    </source>
</evidence>
<reference evidence="2 3" key="1">
    <citation type="submission" date="2016-10" db="EMBL/GenBank/DDBJ databases">
        <authorList>
            <person name="Varghese N."/>
        </authorList>
    </citation>
    <scope>NUCLEOTIDE SEQUENCE [LARGE SCALE GENOMIC DNA]</scope>
</reference>
<organism evidence="2 3">
    <name type="scientific">Zymoseptoria tritici ST99CH_1A5</name>
    <dbReference type="NCBI Taxonomy" id="1276529"/>
    <lineage>
        <taxon>Eukaryota</taxon>
        <taxon>Fungi</taxon>
        <taxon>Dikarya</taxon>
        <taxon>Ascomycota</taxon>
        <taxon>Pezizomycotina</taxon>
        <taxon>Dothideomycetes</taxon>
        <taxon>Dothideomycetidae</taxon>
        <taxon>Mycosphaerellales</taxon>
        <taxon>Mycosphaerellaceae</taxon>
        <taxon>Zymoseptoria</taxon>
    </lineage>
</organism>
<protein>
    <recommendedName>
        <fullName evidence="1">2EXR domain-containing protein</fullName>
    </recommendedName>
</protein>
<dbReference type="EMBL" id="LT882683">
    <property type="protein sequence ID" value="SMY27231.1"/>
    <property type="molecule type" value="Genomic_DNA"/>
</dbReference>
<proteinExistence type="predicted"/>
<dbReference type="PANTHER" id="PTHR42085:SF2">
    <property type="entry name" value="F-BOX DOMAIN-CONTAINING PROTEIN"/>
    <property type="match status" value="1"/>
</dbReference>
<sequence>MENENCHFGKLSPELRNEVYSYLLPHNQTIPVLPISATHYGTVKHFEEVQPPITKVCRQIRNETKPMLYGTNKFVLPLPTHEGDGHHEHHVLKQSISRAEIWLKCNPLVKSPLRAQLVITVELRERYWNRISRWDQCDWAWESLADALKTHGYTEKDYVIEAYVYGGIWRPLALRRPPSVSVHFVGRRHEIEEGFRECGLRCETI</sequence>
<evidence type="ECO:0000259" key="1">
    <source>
        <dbReference type="Pfam" id="PF20150"/>
    </source>
</evidence>
<dbReference type="AlphaFoldDB" id="A0A1Y6LX11"/>
<dbReference type="InterPro" id="IPR045518">
    <property type="entry name" value="2EXR"/>
</dbReference>
<dbReference type="InterPro" id="IPR038883">
    <property type="entry name" value="AN11006-like"/>
</dbReference>
<dbReference type="Pfam" id="PF20150">
    <property type="entry name" value="2EXR"/>
    <property type="match status" value="1"/>
</dbReference>
<dbReference type="Proteomes" id="UP000215453">
    <property type="component" value="Chromosome 8"/>
</dbReference>
<dbReference type="PANTHER" id="PTHR42085">
    <property type="entry name" value="F-BOX DOMAIN-CONTAINING PROTEIN"/>
    <property type="match status" value="1"/>
</dbReference>
<name>A0A1Y6LX11_ZYMTR</name>
<gene>
    <name evidence="2" type="ORF">ZT1A5_G8675</name>
</gene>
<evidence type="ECO:0000313" key="2">
    <source>
        <dbReference type="EMBL" id="SMY27231.1"/>
    </source>
</evidence>
<feature type="domain" description="2EXR" evidence="1">
    <location>
        <begin position="7"/>
        <end position="70"/>
    </location>
</feature>
<accession>A0A1Y6LX11</accession>